<reference evidence="1 2" key="1">
    <citation type="submission" date="2017-02" db="EMBL/GenBank/DDBJ databases">
        <authorList>
            <person name="Peterson S.W."/>
        </authorList>
    </citation>
    <scope>NUCLEOTIDE SEQUENCE [LARGE SCALE GENOMIC DNA]</scope>
    <source>
        <strain evidence="1 2">M1</strain>
    </source>
</reference>
<dbReference type="RefSeq" id="WP_079489395.1">
    <property type="nucleotide sequence ID" value="NZ_FUZT01000001.1"/>
</dbReference>
<protein>
    <recommendedName>
        <fullName evidence="3">DUF2877 domain-containing protein</fullName>
    </recommendedName>
</protein>
<evidence type="ECO:0000313" key="1">
    <source>
        <dbReference type="EMBL" id="SKC42508.1"/>
    </source>
</evidence>
<dbReference type="Proteomes" id="UP000190285">
    <property type="component" value="Unassembled WGS sequence"/>
</dbReference>
<accession>A0A1T5IU38</accession>
<dbReference type="EMBL" id="FUZT01000001">
    <property type="protein sequence ID" value="SKC42508.1"/>
    <property type="molecule type" value="Genomic_DNA"/>
</dbReference>
<sequence>MKAIKMCQKVKEELNDKTIIEGYVHSVFNRACNIITEEDNLISVLSRDRPIYPFSIVIKGQENFLELGINHGTEVVINNKRILFKDLNLAIDLTEARIWSGRSSAKETPVSEDDIVEKLGFIEDYLCNFGNSEGVAPLIFNLGSYIEEFKPFKELDLKMNFYCLFILEKFVNFINSVKKGDMREISESAKQIIGFGPGLTPSTDDLICGFMLTLIYLSNYYGLKVEKAMKINRSIIDDIGDRTTKVSHKMLEFASQGESSEDINTLLNAIFYEPINESFNKRVVNVLSLGETSGTDLLCGIYFCCKIMMNIDNRRIL</sequence>
<dbReference type="InterPro" id="IPR021530">
    <property type="entry name" value="AllH-like"/>
</dbReference>
<evidence type="ECO:0000313" key="2">
    <source>
        <dbReference type="Proteomes" id="UP000190285"/>
    </source>
</evidence>
<gene>
    <name evidence="1" type="ORF">SAMN02194393_00733</name>
</gene>
<dbReference type="OrthoDB" id="4933449at2"/>
<proteinExistence type="predicted"/>
<organism evidence="1 2">
    <name type="scientific">Maledivibacter halophilus</name>
    <dbReference type="NCBI Taxonomy" id="36842"/>
    <lineage>
        <taxon>Bacteria</taxon>
        <taxon>Bacillati</taxon>
        <taxon>Bacillota</taxon>
        <taxon>Clostridia</taxon>
        <taxon>Peptostreptococcales</taxon>
        <taxon>Caminicellaceae</taxon>
        <taxon>Maledivibacter</taxon>
    </lineage>
</organism>
<dbReference type="Pfam" id="PF11392">
    <property type="entry name" value="AllH"/>
    <property type="match status" value="1"/>
</dbReference>
<evidence type="ECO:0008006" key="3">
    <source>
        <dbReference type="Google" id="ProtNLM"/>
    </source>
</evidence>
<dbReference type="AlphaFoldDB" id="A0A1T5IU38"/>
<keyword evidence="2" id="KW-1185">Reference proteome</keyword>
<name>A0A1T5IU38_9FIRM</name>
<dbReference type="STRING" id="36842.SAMN02194393_00733"/>